<reference evidence="2" key="1">
    <citation type="submission" date="2016-10" db="EMBL/GenBank/DDBJ databases">
        <authorList>
            <person name="Varghese N."/>
            <person name="Submissions S."/>
        </authorList>
    </citation>
    <scope>NUCLEOTIDE SEQUENCE [LARGE SCALE GENOMIC DNA]</scope>
    <source>
        <strain evidence="2">DSM 23920</strain>
    </source>
</reference>
<protein>
    <submittedName>
        <fullName evidence="1">Uncharacterized protein</fullName>
    </submittedName>
</protein>
<evidence type="ECO:0000313" key="2">
    <source>
        <dbReference type="Proteomes" id="UP000199656"/>
    </source>
</evidence>
<evidence type="ECO:0000313" key="1">
    <source>
        <dbReference type="EMBL" id="SEA95370.1"/>
    </source>
</evidence>
<dbReference type="Proteomes" id="UP000199656">
    <property type="component" value="Unassembled WGS sequence"/>
</dbReference>
<accession>A0A1H4FEW5</accession>
<keyword evidence="2" id="KW-1185">Reference proteome</keyword>
<dbReference type="AlphaFoldDB" id="A0A1H4FEW5"/>
<name>A0A1H4FEW5_9BACT</name>
<gene>
    <name evidence="1" type="ORF">SAMN05660909_04323</name>
</gene>
<proteinExistence type="predicted"/>
<organism evidence="1 2">
    <name type="scientific">Chitinophaga terrae</name>
    <name type="common">ex Kim and Jung 2007</name>
    <dbReference type="NCBI Taxonomy" id="408074"/>
    <lineage>
        <taxon>Bacteria</taxon>
        <taxon>Pseudomonadati</taxon>
        <taxon>Bacteroidota</taxon>
        <taxon>Chitinophagia</taxon>
        <taxon>Chitinophagales</taxon>
        <taxon>Chitinophagaceae</taxon>
        <taxon>Chitinophaga</taxon>
    </lineage>
</organism>
<sequence>MSAYQKKQVIKHLIPTTTPTKIPIPFGLGFKVNDMDFKL</sequence>
<dbReference type="EMBL" id="FNRL01000024">
    <property type="protein sequence ID" value="SEA95370.1"/>
    <property type="molecule type" value="Genomic_DNA"/>
</dbReference>